<dbReference type="Gene3D" id="2.10.110.10">
    <property type="entry name" value="Cysteine Rich Protein"/>
    <property type="match status" value="1"/>
</dbReference>
<dbReference type="InterPro" id="IPR001781">
    <property type="entry name" value="Znf_LIM"/>
</dbReference>
<evidence type="ECO:0000256" key="1">
    <source>
        <dbReference type="ARBA" id="ARBA00022723"/>
    </source>
</evidence>
<dbReference type="Proteomes" id="UP000547674">
    <property type="component" value="Unassembled WGS sequence"/>
</dbReference>
<dbReference type="Pfam" id="PF00412">
    <property type="entry name" value="LIM"/>
    <property type="match status" value="1"/>
</dbReference>
<evidence type="ECO:0000313" key="5">
    <source>
        <dbReference type="Proteomes" id="UP000547674"/>
    </source>
</evidence>
<sequence>MIDKPQATHLLLLCVLSCVILFAIPNPLVASVFCEKCGQEIRGDYIVVEDRSYHSHHVQCFLCEKGFNGQFLIYNGQPAHRACLNEESSPLPRCSLCKQAIWSAYEV</sequence>
<proteinExistence type="predicted"/>
<name>A0A7Y2H1S2_UNCEI</name>
<evidence type="ECO:0000313" key="4">
    <source>
        <dbReference type="EMBL" id="NNF06334.1"/>
    </source>
</evidence>
<dbReference type="GO" id="GO:0046872">
    <property type="term" value="F:metal ion binding"/>
    <property type="evidence" value="ECO:0007669"/>
    <property type="project" value="UniProtKB-KW"/>
</dbReference>
<gene>
    <name evidence="4" type="ORF">HKN21_06210</name>
</gene>
<feature type="domain" description="LIM zinc-binding" evidence="3">
    <location>
        <begin position="32"/>
        <end position="90"/>
    </location>
</feature>
<feature type="non-terminal residue" evidence="4">
    <location>
        <position position="107"/>
    </location>
</feature>
<organism evidence="4 5">
    <name type="scientific">Eiseniibacteriota bacterium</name>
    <dbReference type="NCBI Taxonomy" id="2212470"/>
    <lineage>
        <taxon>Bacteria</taxon>
        <taxon>Candidatus Eiseniibacteriota</taxon>
    </lineage>
</organism>
<evidence type="ECO:0000256" key="2">
    <source>
        <dbReference type="ARBA" id="ARBA00022833"/>
    </source>
</evidence>
<dbReference type="PROSITE" id="PS00478">
    <property type="entry name" value="LIM_DOMAIN_1"/>
    <property type="match status" value="1"/>
</dbReference>
<dbReference type="EMBL" id="JABDJR010000235">
    <property type="protein sequence ID" value="NNF06334.1"/>
    <property type="molecule type" value="Genomic_DNA"/>
</dbReference>
<dbReference type="SMART" id="SM00132">
    <property type="entry name" value="LIM"/>
    <property type="match status" value="1"/>
</dbReference>
<reference evidence="4 5" key="1">
    <citation type="submission" date="2020-03" db="EMBL/GenBank/DDBJ databases">
        <title>Metabolic flexibility allows generalist bacteria to become dominant in a frequently disturbed ecosystem.</title>
        <authorList>
            <person name="Chen Y.-J."/>
            <person name="Leung P.M."/>
            <person name="Bay S.K."/>
            <person name="Hugenholtz P."/>
            <person name="Kessler A.J."/>
            <person name="Shelley G."/>
            <person name="Waite D.W."/>
            <person name="Cook P.L."/>
            <person name="Greening C."/>
        </authorList>
    </citation>
    <scope>NUCLEOTIDE SEQUENCE [LARGE SCALE GENOMIC DNA]</scope>
    <source>
        <strain evidence="4">SS_bin_28</strain>
    </source>
</reference>
<keyword evidence="1" id="KW-0479">Metal-binding</keyword>
<evidence type="ECO:0000259" key="3">
    <source>
        <dbReference type="PROSITE" id="PS50023"/>
    </source>
</evidence>
<dbReference type="AlphaFoldDB" id="A0A7Y2H1S2"/>
<protein>
    <recommendedName>
        <fullName evidence="3">LIM zinc-binding domain-containing protein</fullName>
    </recommendedName>
</protein>
<comment type="caution">
    <text evidence="4">The sequence shown here is derived from an EMBL/GenBank/DDBJ whole genome shotgun (WGS) entry which is preliminary data.</text>
</comment>
<dbReference type="CDD" id="cd08368">
    <property type="entry name" value="LIM"/>
    <property type="match status" value="1"/>
</dbReference>
<accession>A0A7Y2H1S2</accession>
<keyword evidence="2" id="KW-0862">Zinc</keyword>
<dbReference type="PROSITE" id="PS50023">
    <property type="entry name" value="LIM_DOMAIN_2"/>
    <property type="match status" value="1"/>
</dbReference>